<feature type="region of interest" description="Disordered" evidence="1">
    <location>
        <begin position="237"/>
        <end position="256"/>
    </location>
</feature>
<organism evidence="2 3">
    <name type="scientific">Sphingomonas endophytica</name>
    <dbReference type="NCBI Taxonomy" id="869719"/>
    <lineage>
        <taxon>Bacteria</taxon>
        <taxon>Pseudomonadati</taxon>
        <taxon>Pseudomonadota</taxon>
        <taxon>Alphaproteobacteria</taxon>
        <taxon>Sphingomonadales</taxon>
        <taxon>Sphingomonadaceae</taxon>
        <taxon>Sphingomonas</taxon>
    </lineage>
</organism>
<evidence type="ECO:0000256" key="1">
    <source>
        <dbReference type="SAM" id="MobiDB-lite"/>
    </source>
</evidence>
<reference evidence="2 3" key="1">
    <citation type="journal article" date="2016" name="Front. Microbiol.">
        <title>Genomic Resource of Rice Seed Associated Bacteria.</title>
        <authorList>
            <person name="Midha S."/>
            <person name="Bansal K."/>
            <person name="Sharma S."/>
            <person name="Kumar N."/>
            <person name="Patil P.P."/>
            <person name="Chaudhry V."/>
            <person name="Patil P.B."/>
        </authorList>
    </citation>
    <scope>NUCLEOTIDE SEQUENCE [LARGE SCALE GENOMIC DNA]</scope>
    <source>
        <strain evidence="2 3">NS334</strain>
    </source>
</reference>
<dbReference type="Proteomes" id="UP000074310">
    <property type="component" value="Unassembled WGS sequence"/>
</dbReference>
<dbReference type="AlphaFoldDB" id="A0A147HVD4"/>
<dbReference type="EMBL" id="LDTB01000085">
    <property type="protein sequence ID" value="KTT68842.1"/>
    <property type="molecule type" value="Genomic_DNA"/>
</dbReference>
<gene>
    <name evidence="2" type="ORF">NS334_15910</name>
</gene>
<proteinExistence type="predicted"/>
<sequence length="256" mass="27283">MIARGLALAALLAAGTGEARFAPRRDSPYRLTRVEERDEGGRTRRFVSARQVVFTRDADGGYRALVTLETASDSQADSAFAALARAMAGAPLVVLLDRAGQPRAVRDLDAIWGRLRAGITEAATDPALREALWRLHDGATTTQRLQVVAGPLLAVLAPDDADRVAGTRPVTLPAEGVGPAMAMTGEETVARDGGRIVVTTTATAQGTIGVRRLRRMRVVDRRSGLVVEQRDDQRLEASGRSVGSRTRITLTPAPVS</sequence>
<evidence type="ECO:0000313" key="3">
    <source>
        <dbReference type="Proteomes" id="UP000074310"/>
    </source>
</evidence>
<keyword evidence="3" id="KW-1185">Reference proteome</keyword>
<dbReference type="OrthoDB" id="7547173at2"/>
<comment type="caution">
    <text evidence="2">The sequence shown here is derived from an EMBL/GenBank/DDBJ whole genome shotgun (WGS) entry which is preliminary data.</text>
</comment>
<dbReference type="RefSeq" id="WP_058756928.1">
    <property type="nucleotide sequence ID" value="NZ_LDTB01000085.1"/>
</dbReference>
<name>A0A147HVD4_9SPHN</name>
<evidence type="ECO:0000313" key="2">
    <source>
        <dbReference type="EMBL" id="KTT68842.1"/>
    </source>
</evidence>
<accession>A0A147HVD4</accession>
<dbReference type="PATRIC" id="fig|869719.3.peg.3560"/>
<protein>
    <submittedName>
        <fullName evidence="2">Uncharacterized protein</fullName>
    </submittedName>
</protein>